<gene>
    <name evidence="4" type="ORF">HMPREF1044_1221</name>
</gene>
<dbReference type="InterPro" id="IPR003593">
    <property type="entry name" value="AAA+_ATPase"/>
</dbReference>
<dbReference type="InterPro" id="IPR003439">
    <property type="entry name" value="ABC_transporter-like_ATP-bd"/>
</dbReference>
<dbReference type="SUPFAM" id="SSF52540">
    <property type="entry name" value="P-loop containing nucleoside triphosphate hydrolases"/>
    <property type="match status" value="1"/>
</dbReference>
<dbReference type="EMBL" id="AICQ01000018">
    <property type="protein sequence ID" value="EID21047.1"/>
    <property type="molecule type" value="Genomic_DNA"/>
</dbReference>
<dbReference type="InterPro" id="IPR017871">
    <property type="entry name" value="ABC_transporter-like_CS"/>
</dbReference>
<evidence type="ECO:0000259" key="3">
    <source>
        <dbReference type="PROSITE" id="PS50893"/>
    </source>
</evidence>
<dbReference type="Gene3D" id="3.40.50.300">
    <property type="entry name" value="P-loop containing nucleotide triphosphate hydrolases"/>
    <property type="match status" value="1"/>
</dbReference>
<accession>A0AAD2Y4V1</accession>
<comment type="caution">
    <text evidence="4">The sequence shown here is derived from an EMBL/GenBank/DDBJ whole genome shotgun (WGS) entry which is preliminary data.</text>
</comment>
<evidence type="ECO:0000256" key="2">
    <source>
        <dbReference type="ARBA" id="ARBA00022840"/>
    </source>
</evidence>
<dbReference type="Proteomes" id="UP000005070">
    <property type="component" value="Unassembled WGS sequence"/>
</dbReference>
<dbReference type="GO" id="GO:0005524">
    <property type="term" value="F:ATP binding"/>
    <property type="evidence" value="ECO:0007669"/>
    <property type="project" value="UniProtKB-KW"/>
</dbReference>
<proteinExistence type="predicted"/>
<protein>
    <submittedName>
        <fullName evidence="4">ABC transporter, ATP-binding protein</fullName>
    </submittedName>
</protein>
<organism evidence="4 5">
    <name type="scientific">Streptococcus constellatus subsp. constellatus SK53</name>
    <dbReference type="NCBI Taxonomy" id="1095730"/>
    <lineage>
        <taxon>Bacteria</taxon>
        <taxon>Bacillati</taxon>
        <taxon>Bacillota</taxon>
        <taxon>Bacilli</taxon>
        <taxon>Lactobacillales</taxon>
        <taxon>Streptococcaceae</taxon>
        <taxon>Streptococcus</taxon>
        <taxon>Streptococcus anginosus group</taxon>
    </lineage>
</organism>
<dbReference type="PROSITE" id="PS50893">
    <property type="entry name" value="ABC_TRANSPORTER_2"/>
    <property type="match status" value="1"/>
</dbReference>
<dbReference type="PANTHER" id="PTHR42798:SF4">
    <property type="entry name" value="ABC TRANSPORTER DOMAIN-CONTAINING PROTEIN"/>
    <property type="match status" value="1"/>
</dbReference>
<sequence length="220" mass="25353">MICLEHVSKSFKGKTIFTDLNFHADFGEISVLFGKSGIGKSTLLNIIAGLKPIDAGRYFYQGEMLNTKDDKEMSSFRSLHIGYIPQDFALIEDYTVKENLMLPCLYRKDLSKTEIETKMQVLIRYFELSTILNKKVRSLSGGQKQRVAIIRSLMIEPDIILADEPTANLDKENLQLVIDLFMKERESGKIIIIATHDERIQSIANHIYNIKNYRLDEWKK</sequence>
<dbReference type="PANTHER" id="PTHR42798">
    <property type="entry name" value="LIPOPROTEIN-RELEASING SYSTEM ATP-BINDING PROTEIN LOLD"/>
    <property type="match status" value="1"/>
</dbReference>
<name>A0AAD2Y4V1_STRCV</name>
<dbReference type="GO" id="GO:0016887">
    <property type="term" value="F:ATP hydrolysis activity"/>
    <property type="evidence" value="ECO:0007669"/>
    <property type="project" value="InterPro"/>
</dbReference>
<feature type="domain" description="ABC transporter" evidence="3">
    <location>
        <begin position="2"/>
        <end position="220"/>
    </location>
</feature>
<dbReference type="RefSeq" id="WP_006269884.1">
    <property type="nucleotide sequence ID" value="NZ_AICQ01000018.1"/>
</dbReference>
<dbReference type="Pfam" id="PF00005">
    <property type="entry name" value="ABC_tran"/>
    <property type="match status" value="1"/>
</dbReference>
<evidence type="ECO:0000313" key="5">
    <source>
        <dbReference type="Proteomes" id="UP000005070"/>
    </source>
</evidence>
<dbReference type="PROSITE" id="PS00211">
    <property type="entry name" value="ABC_TRANSPORTER_1"/>
    <property type="match status" value="1"/>
</dbReference>
<evidence type="ECO:0000313" key="4">
    <source>
        <dbReference type="EMBL" id="EID21047.1"/>
    </source>
</evidence>
<keyword evidence="2 4" id="KW-0067">ATP-binding</keyword>
<dbReference type="AlphaFoldDB" id="A0AAD2Y4V1"/>
<dbReference type="GeneID" id="93846603"/>
<keyword evidence="1" id="KW-0547">Nucleotide-binding</keyword>
<evidence type="ECO:0000256" key="1">
    <source>
        <dbReference type="ARBA" id="ARBA00022741"/>
    </source>
</evidence>
<reference evidence="4 5" key="1">
    <citation type="submission" date="2012-01" db="EMBL/GenBank/DDBJ databases">
        <authorList>
            <person name="Harkins D.M."/>
            <person name="Madupu R."/>
            <person name="Durkin A.S."/>
            <person name="Torralba M."/>
            <person name="Methe B."/>
            <person name="Sutton G.G."/>
            <person name="Nelson K.E."/>
        </authorList>
    </citation>
    <scope>NUCLEOTIDE SEQUENCE [LARGE SCALE GENOMIC DNA]</scope>
    <source>
        <strain evidence="4 5">SK53</strain>
    </source>
</reference>
<dbReference type="SMART" id="SM00382">
    <property type="entry name" value="AAA"/>
    <property type="match status" value="1"/>
</dbReference>
<dbReference type="InterPro" id="IPR027417">
    <property type="entry name" value="P-loop_NTPase"/>
</dbReference>